<organism evidence="3 4">
    <name type="scientific">Kiloniella litopenaei</name>
    <dbReference type="NCBI Taxonomy" id="1549748"/>
    <lineage>
        <taxon>Bacteria</taxon>
        <taxon>Pseudomonadati</taxon>
        <taxon>Pseudomonadota</taxon>
        <taxon>Alphaproteobacteria</taxon>
        <taxon>Rhodospirillales</taxon>
        <taxon>Kiloniellaceae</taxon>
        <taxon>Kiloniella</taxon>
    </lineage>
</organism>
<feature type="transmembrane region" description="Helical" evidence="2">
    <location>
        <begin position="83"/>
        <end position="104"/>
    </location>
</feature>
<keyword evidence="2" id="KW-1133">Transmembrane helix</keyword>
<dbReference type="STRING" id="1549748.WH95_02995"/>
<dbReference type="Proteomes" id="UP000034491">
    <property type="component" value="Unassembled WGS sequence"/>
</dbReference>
<protein>
    <submittedName>
        <fullName evidence="3">Uncharacterized protein</fullName>
    </submittedName>
</protein>
<dbReference type="OrthoDB" id="7006010at2"/>
<feature type="region of interest" description="Disordered" evidence="1">
    <location>
        <begin position="58"/>
        <end position="80"/>
    </location>
</feature>
<proteinExistence type="predicted"/>
<accession>A0A0M2R9E9</accession>
<gene>
    <name evidence="3" type="ORF">WH95_02995</name>
</gene>
<name>A0A0M2R9E9_9PROT</name>
<reference evidence="3 4" key="1">
    <citation type="submission" date="2015-03" db="EMBL/GenBank/DDBJ databases">
        <title>Genome sequence of Kiloniella sp. P1-1, isolated from the gut microflora of Pacific white shrimp, Penaeus vannamei.</title>
        <authorList>
            <person name="Shao Z."/>
            <person name="Wang L."/>
            <person name="Li X."/>
        </authorList>
    </citation>
    <scope>NUCLEOTIDE SEQUENCE [LARGE SCALE GENOMIC DNA]</scope>
    <source>
        <strain evidence="3 4">P1-1</strain>
    </source>
</reference>
<keyword evidence="2" id="KW-0472">Membrane</keyword>
<evidence type="ECO:0000256" key="1">
    <source>
        <dbReference type="SAM" id="MobiDB-lite"/>
    </source>
</evidence>
<evidence type="ECO:0000313" key="3">
    <source>
        <dbReference type="EMBL" id="KKJ78291.1"/>
    </source>
</evidence>
<evidence type="ECO:0000313" key="4">
    <source>
        <dbReference type="Proteomes" id="UP000034491"/>
    </source>
</evidence>
<sequence>MSQQTHFSDEDLTAFLDGEASVELSQKIESALENDAVLIKRVEDLSIPVDELKAAMQQATDQAPGLPDVLTDRTSPSNKSPRSLIYAGSLAASVLISLVVGGLVGKTYFAPSEAQGWKHYVAAYQSLYVGDTLGNIQLSPEQIQKNLKDISGQIGFDLVKMTADSELSFKRAQLLGFKGKPLVQMAYLSPDGQPVALCIIKTNKGNTEAIGMEKLEGMAAASWRKNGYAFLFIGGENDTVIREGAARFQALL</sequence>
<dbReference type="EMBL" id="LANI01000002">
    <property type="protein sequence ID" value="KKJ78291.1"/>
    <property type="molecule type" value="Genomic_DNA"/>
</dbReference>
<dbReference type="RefSeq" id="WP_046502716.1">
    <property type="nucleotide sequence ID" value="NZ_LANI01000002.1"/>
</dbReference>
<evidence type="ECO:0000256" key="2">
    <source>
        <dbReference type="SAM" id="Phobius"/>
    </source>
</evidence>
<dbReference type="AlphaFoldDB" id="A0A0M2R9E9"/>
<comment type="caution">
    <text evidence="3">The sequence shown here is derived from an EMBL/GenBank/DDBJ whole genome shotgun (WGS) entry which is preliminary data.</text>
</comment>
<keyword evidence="4" id="KW-1185">Reference proteome</keyword>
<keyword evidence="2" id="KW-0812">Transmembrane</keyword>